<comment type="caution">
    <text evidence="3">The sequence shown here is derived from an EMBL/GenBank/DDBJ whole genome shotgun (WGS) entry which is preliminary data.</text>
</comment>
<gene>
    <name evidence="3" type="ORF">P775_06185</name>
</gene>
<sequence>MQTQAILLKGPQDLGLDMLTLTDPGANDLVVDILHSGISTGTEKLFWSGQMPPFPGMGYPLVPGYEAAGEVVEAGANTGYKPGDHVFVPGANCYEGAFGLFGGAALRVVTHKDRVTRIDAGHGAQGALLALAATARHAMAGLNKAVPDLIVGHGVLGRLLARLTVAAGAPAPTVWEIDESRQAGAVGYEVIHPDKDTRRDYQSIYDASGNGALLNDLITRIAKGGEIVLAGFYTQPLQFSFPPAFMKEARFRVAAEWTHADLAATRALVENGALSLDGLITHQSAAANAPDAYRTAFEDAACLKMILNWKDAA</sequence>
<dbReference type="EMBL" id="AWWI01000047">
    <property type="protein sequence ID" value="PIL21133.1"/>
    <property type="molecule type" value="Genomic_DNA"/>
</dbReference>
<dbReference type="RefSeq" id="WP_099910110.1">
    <property type="nucleotide sequence ID" value="NZ_AWWI01000047.1"/>
</dbReference>
<organism evidence="3 4">
    <name type="scientific">Puniceibacterium antarcticum</name>
    <dbReference type="NCBI Taxonomy" id="1206336"/>
    <lineage>
        <taxon>Bacteria</taxon>
        <taxon>Pseudomonadati</taxon>
        <taxon>Pseudomonadota</taxon>
        <taxon>Alphaproteobacteria</taxon>
        <taxon>Rhodobacterales</taxon>
        <taxon>Paracoccaceae</taxon>
        <taxon>Puniceibacterium</taxon>
    </lineage>
</organism>
<keyword evidence="4" id="KW-1185">Reference proteome</keyword>
<dbReference type="NCBIfam" id="TIGR01202">
    <property type="entry name" value="bchC"/>
    <property type="match status" value="1"/>
</dbReference>
<evidence type="ECO:0000313" key="4">
    <source>
        <dbReference type="Proteomes" id="UP000231259"/>
    </source>
</evidence>
<evidence type="ECO:0000313" key="3">
    <source>
        <dbReference type="EMBL" id="PIL21133.1"/>
    </source>
</evidence>
<protein>
    <submittedName>
        <fullName evidence="3">2-desacetyl-2-hydroxyethyl bacteriochlorophyllide A dehydrogenase</fullName>
    </submittedName>
</protein>
<name>A0A2G8RI15_9RHOB</name>
<dbReference type="PANTHER" id="PTHR43189:SF1">
    <property type="entry name" value="ZINC-TYPE ALCOHOL DEHYDROGENASE-LIKE PROTEIN C1198.01"/>
    <property type="match status" value="1"/>
</dbReference>
<dbReference type="Gene3D" id="3.90.180.10">
    <property type="entry name" value="Medium-chain alcohol dehydrogenases, catalytic domain"/>
    <property type="match status" value="2"/>
</dbReference>
<dbReference type="PANTHER" id="PTHR43189">
    <property type="entry name" value="ZINC-TYPE ALCOHOL DEHYDROGENASE-LIKE PROTEIN C1198.01-RELATED"/>
    <property type="match status" value="1"/>
</dbReference>
<dbReference type="AlphaFoldDB" id="A0A2G8RI15"/>
<reference evidence="3 4" key="1">
    <citation type="submission" date="2013-09" db="EMBL/GenBank/DDBJ databases">
        <title>Genome sequencing of Phaeobacter antarcticus sp. nov. SM1211.</title>
        <authorList>
            <person name="Zhang X.-Y."/>
            <person name="Liu C."/>
            <person name="Chen X.-L."/>
            <person name="Xie B.-B."/>
            <person name="Qin Q.-L."/>
            <person name="Rong J.-C."/>
            <person name="Zhang Y.-Z."/>
        </authorList>
    </citation>
    <scope>NUCLEOTIDE SEQUENCE [LARGE SCALE GENOMIC DNA]</scope>
    <source>
        <strain evidence="3 4">SM1211</strain>
    </source>
</reference>
<dbReference type="Proteomes" id="UP000231259">
    <property type="component" value="Unassembled WGS sequence"/>
</dbReference>
<dbReference type="OrthoDB" id="9806940at2"/>
<accession>A0A2G8RI15</accession>
<dbReference type="InterPro" id="IPR036291">
    <property type="entry name" value="NAD(P)-bd_dom_sf"/>
</dbReference>
<dbReference type="InterPro" id="IPR011032">
    <property type="entry name" value="GroES-like_sf"/>
</dbReference>
<dbReference type="InterPro" id="IPR013154">
    <property type="entry name" value="ADH-like_N"/>
</dbReference>
<proteinExistence type="predicted"/>
<dbReference type="SUPFAM" id="SSF51735">
    <property type="entry name" value="NAD(P)-binding Rossmann-fold domains"/>
    <property type="match status" value="1"/>
</dbReference>
<evidence type="ECO:0000259" key="2">
    <source>
        <dbReference type="Pfam" id="PF08240"/>
    </source>
</evidence>
<dbReference type="CDD" id="cd08255">
    <property type="entry name" value="2-desacetyl-2-hydroxyethyl_bacteriochlorophyllide_like"/>
    <property type="match status" value="1"/>
</dbReference>
<keyword evidence="1" id="KW-0560">Oxidoreductase</keyword>
<feature type="domain" description="Alcohol dehydrogenase-like N-terminal" evidence="2">
    <location>
        <begin position="26"/>
        <end position="118"/>
    </location>
</feature>
<evidence type="ECO:0000256" key="1">
    <source>
        <dbReference type="ARBA" id="ARBA00023002"/>
    </source>
</evidence>
<dbReference type="Gene3D" id="3.40.50.720">
    <property type="entry name" value="NAD(P)-binding Rossmann-like Domain"/>
    <property type="match status" value="1"/>
</dbReference>
<dbReference type="GO" id="GO:0036354">
    <property type="term" value="F:bacteriochlorophyllide-a dehydrogenase activity"/>
    <property type="evidence" value="ECO:0007669"/>
    <property type="project" value="InterPro"/>
</dbReference>
<dbReference type="SUPFAM" id="SSF50129">
    <property type="entry name" value="GroES-like"/>
    <property type="match status" value="1"/>
</dbReference>
<dbReference type="InterPro" id="IPR005903">
    <property type="entry name" value="BchC"/>
</dbReference>
<dbReference type="Pfam" id="PF08240">
    <property type="entry name" value="ADH_N"/>
    <property type="match status" value="1"/>
</dbReference>